<protein>
    <recommendedName>
        <fullName evidence="4">Mitochondrial ATPase complex subunit ATP10</fullName>
    </recommendedName>
</protein>
<evidence type="ECO:0008006" key="4">
    <source>
        <dbReference type="Google" id="ProtNLM"/>
    </source>
</evidence>
<dbReference type="PANTHER" id="PTHR28106:SF1">
    <property type="entry name" value="MITOCHONDRIAL ATPASE COMPLEX SUBUNIT ATP10"/>
    <property type="match status" value="1"/>
</dbReference>
<dbReference type="Proteomes" id="UP000186601">
    <property type="component" value="Unassembled WGS sequence"/>
</dbReference>
<feature type="compositionally biased region" description="Basic and acidic residues" evidence="1">
    <location>
        <begin position="53"/>
        <end position="68"/>
    </location>
</feature>
<name>A0A2R6NU91_9APHY</name>
<proteinExistence type="predicted"/>
<evidence type="ECO:0000313" key="3">
    <source>
        <dbReference type="Proteomes" id="UP000186601"/>
    </source>
</evidence>
<comment type="caution">
    <text evidence="2">The sequence shown here is derived from an EMBL/GenBank/DDBJ whole genome shotgun (WGS) entry which is preliminary data.</text>
</comment>
<dbReference type="GO" id="GO:0005743">
    <property type="term" value="C:mitochondrial inner membrane"/>
    <property type="evidence" value="ECO:0007669"/>
    <property type="project" value="TreeGrafter"/>
</dbReference>
<dbReference type="PANTHER" id="PTHR28106">
    <property type="entry name" value="MITOCHONDRIAL ATPASE COMPLEX SUBUNIT ATP10"/>
    <property type="match status" value="1"/>
</dbReference>
<feature type="compositionally biased region" description="Low complexity" evidence="1">
    <location>
        <begin position="35"/>
        <end position="46"/>
    </location>
</feature>
<dbReference type="Pfam" id="PF05176">
    <property type="entry name" value="ATP-synt_10"/>
    <property type="match status" value="1"/>
</dbReference>
<dbReference type="EMBL" id="MLYV02000835">
    <property type="protein sequence ID" value="PSR76761.1"/>
    <property type="molecule type" value="Genomic_DNA"/>
</dbReference>
<gene>
    <name evidence="2" type="ORF">PHLCEN_2v8213</name>
</gene>
<feature type="region of interest" description="Disordered" evidence="1">
    <location>
        <begin position="34"/>
        <end position="72"/>
    </location>
</feature>
<keyword evidence="3" id="KW-1185">Reference proteome</keyword>
<dbReference type="GO" id="GO:0033615">
    <property type="term" value="P:mitochondrial proton-transporting ATP synthase complex assembly"/>
    <property type="evidence" value="ECO:0007669"/>
    <property type="project" value="TreeGrafter"/>
</dbReference>
<accession>A0A2R6NU91</accession>
<reference evidence="2 3" key="1">
    <citation type="submission" date="2018-02" db="EMBL/GenBank/DDBJ databases">
        <title>Genome sequence of the basidiomycete white-rot fungus Phlebia centrifuga.</title>
        <authorList>
            <person name="Granchi Z."/>
            <person name="Peng M."/>
            <person name="de Vries R.P."/>
            <person name="Hilden K."/>
            <person name="Makela M.R."/>
            <person name="Grigoriev I."/>
            <person name="Riley R."/>
        </authorList>
    </citation>
    <scope>NUCLEOTIDE SEQUENCE [LARGE SCALE GENOMIC DNA]</scope>
    <source>
        <strain evidence="2 3">FBCC195</strain>
    </source>
</reference>
<organism evidence="2 3">
    <name type="scientific">Hermanssonia centrifuga</name>
    <dbReference type="NCBI Taxonomy" id="98765"/>
    <lineage>
        <taxon>Eukaryota</taxon>
        <taxon>Fungi</taxon>
        <taxon>Dikarya</taxon>
        <taxon>Basidiomycota</taxon>
        <taxon>Agaricomycotina</taxon>
        <taxon>Agaricomycetes</taxon>
        <taxon>Polyporales</taxon>
        <taxon>Meruliaceae</taxon>
        <taxon>Hermanssonia</taxon>
    </lineage>
</organism>
<evidence type="ECO:0000256" key="1">
    <source>
        <dbReference type="SAM" id="MobiDB-lite"/>
    </source>
</evidence>
<evidence type="ECO:0000313" key="2">
    <source>
        <dbReference type="EMBL" id="PSR76761.1"/>
    </source>
</evidence>
<dbReference type="AlphaFoldDB" id="A0A2R6NU91"/>
<dbReference type="OrthoDB" id="529273at2759"/>
<sequence>MYAVRQFTSPSFTCSRRFATLNLTKSLHKRNITFSSPRRVPESPSSAATTVEEQPHATESKGKQKESLESIENPDIIVEEDRLPFLQRPLGVKDRPTTVARSWREDMMDQETRIHHREKLVKAAGKGYYSDLNATRRHGGKTWIAPKVLIREDKALYFPDIAGTPLTGGDKVHTTDLLMGKVTILSILSSKISEAHSEILTKPTLEAYGGNPLLQTVEINLQENLLKSLLVSLFARNIRSNIPEEQWGRYLISSQNMDYVRDDLGFANRHVGYVYLIDKACRIRWAACADPMPEEVDALQAYWELFKRYPRRLFNPLKRDASSKKLDIAPHATRSLINKDPGYERDGRRPQAWRDELENIIAGDWLWEEGEIAGVERGQIGVALSSGSGSKTVYNVGKAKSASRSSARESLGVGVTNGTTAQEQLEHWGDSIPESKAIAHVAGYTILENIFILNGTGFLVTDSASSLPPLGSMASSAVNSILAPRGQDWRVLNRVTAQDILGTFGGRIRGTTWLTTEPADSQDPYTVFSLHRLHSYLASPHSYSKVSPSGLHILSPDSVNVGLGGSQSVTPPLRMWLPRVPTLSSPSLPPIGKDEKAHPPLREKSYTGSHPSLYKAVFPTVGILYAEDWKDYADMQIPFLLERVLLVDRGAAERGRSEWGEKWSDSSKYDSSNDELRKRQAVEDGLPVWAAPFVAFDISSGWFEPVRSALRSYLRLPAESTQKKRKPELTYVSMADEPQGSGPRIRDEDHPELLKGLHALKAEGILGEVHVVRGNGTRDVWEDRMTAISRSNIMLGAFGGNLADSVFMTPPSKTEAPQPDSAPVLMEFFPSGTFLRDQEYAVRSVGLRYTAWWGERKFKGISLPQVMGPRSGQNLYVGIDVPAVLEEIRAEAKRLSS</sequence>
<dbReference type="STRING" id="98765.A0A2R6NU91"/>
<dbReference type="InterPro" id="IPR007849">
    <property type="entry name" value="ATP10"/>
</dbReference>